<keyword evidence="3" id="KW-1185">Reference proteome</keyword>
<proteinExistence type="predicted"/>
<protein>
    <submittedName>
        <fullName evidence="2">Uncharacterized protein</fullName>
    </submittedName>
</protein>
<evidence type="ECO:0000313" key="2">
    <source>
        <dbReference type="EMBL" id="RKP22908.1"/>
    </source>
</evidence>
<evidence type="ECO:0000313" key="3">
    <source>
        <dbReference type="Proteomes" id="UP000278143"/>
    </source>
</evidence>
<sequence>MLVLFVSSVSLLLLLPLLVVFHFLSSTLRHHRQCTPARVNVVPYASMSSLLLVCRNRSPATAFLSSSSSSSALLLGRSWISRGVTVGRPLHTLRRLSLLPAAPSLPRTTRGHSGSIRQEPASAWLSTTHGRYFHTKDSGVEYTSASARTTTTATATSTEPSPPTKPKPSLSEAQRLFSLARPEARRLGVWLSNDAHTRAHENQWNGRAGSRSIDGEYKSG</sequence>
<dbReference type="Proteomes" id="UP000278143">
    <property type="component" value="Unassembled WGS sequence"/>
</dbReference>
<feature type="region of interest" description="Disordered" evidence="1">
    <location>
        <begin position="201"/>
        <end position="220"/>
    </location>
</feature>
<feature type="compositionally biased region" description="Low complexity" evidence="1">
    <location>
        <begin position="143"/>
        <end position="159"/>
    </location>
</feature>
<evidence type="ECO:0000256" key="1">
    <source>
        <dbReference type="SAM" id="MobiDB-lite"/>
    </source>
</evidence>
<accession>A0A4P9YT76</accession>
<reference evidence="3" key="1">
    <citation type="journal article" date="2018" name="Nat. Microbiol.">
        <title>Leveraging single-cell genomics to expand the fungal tree of life.</title>
        <authorList>
            <person name="Ahrendt S.R."/>
            <person name="Quandt C.A."/>
            <person name="Ciobanu D."/>
            <person name="Clum A."/>
            <person name="Salamov A."/>
            <person name="Andreopoulos B."/>
            <person name="Cheng J.F."/>
            <person name="Woyke T."/>
            <person name="Pelin A."/>
            <person name="Henrissat B."/>
            <person name="Reynolds N.K."/>
            <person name="Benny G.L."/>
            <person name="Smith M.E."/>
            <person name="James T.Y."/>
            <person name="Grigoriev I.V."/>
        </authorList>
    </citation>
    <scope>NUCLEOTIDE SEQUENCE [LARGE SCALE GENOMIC DNA]</scope>
    <source>
        <strain evidence="3">Benny S71-1</strain>
    </source>
</reference>
<dbReference type="AlphaFoldDB" id="A0A4P9YT76"/>
<feature type="region of interest" description="Disordered" evidence="1">
    <location>
        <begin position="143"/>
        <end position="171"/>
    </location>
</feature>
<name>A0A4P9YT76_9FUNG</name>
<gene>
    <name evidence="2" type="ORF">SYNPS1DRAFT_31419</name>
</gene>
<dbReference type="EMBL" id="KZ991521">
    <property type="protein sequence ID" value="RKP22908.1"/>
    <property type="molecule type" value="Genomic_DNA"/>
</dbReference>
<organism evidence="2 3">
    <name type="scientific">Syncephalis pseudoplumigaleata</name>
    <dbReference type="NCBI Taxonomy" id="1712513"/>
    <lineage>
        <taxon>Eukaryota</taxon>
        <taxon>Fungi</taxon>
        <taxon>Fungi incertae sedis</taxon>
        <taxon>Zoopagomycota</taxon>
        <taxon>Zoopagomycotina</taxon>
        <taxon>Zoopagomycetes</taxon>
        <taxon>Zoopagales</taxon>
        <taxon>Piptocephalidaceae</taxon>
        <taxon>Syncephalis</taxon>
    </lineage>
</organism>